<dbReference type="Pfam" id="PF03176">
    <property type="entry name" value="MMPL"/>
    <property type="match status" value="2"/>
</dbReference>
<gene>
    <name evidence="10" type="ORF">GLP40_19300</name>
</gene>
<dbReference type="EMBL" id="WMBB01000008">
    <property type="protein sequence ID" value="MTE14907.1"/>
    <property type="molecule type" value="Genomic_DNA"/>
</dbReference>
<dbReference type="InterPro" id="IPR050545">
    <property type="entry name" value="Mycobact_MmpL"/>
</dbReference>
<comment type="caution">
    <text evidence="10">The sequence shown here is derived from an EMBL/GenBank/DDBJ whole genome shotgun (WGS) entry which is preliminary data.</text>
</comment>
<evidence type="ECO:0000256" key="4">
    <source>
        <dbReference type="ARBA" id="ARBA00022692"/>
    </source>
</evidence>
<evidence type="ECO:0000313" key="10">
    <source>
        <dbReference type="EMBL" id="MTE14907.1"/>
    </source>
</evidence>
<dbReference type="RefSeq" id="WP_154789301.1">
    <property type="nucleotide sequence ID" value="NZ_WMBB01000008.1"/>
</dbReference>
<keyword evidence="11" id="KW-1185">Reference proteome</keyword>
<feature type="transmembrane region" description="Helical" evidence="8">
    <location>
        <begin position="285"/>
        <end position="304"/>
    </location>
</feature>
<dbReference type="InterPro" id="IPR000731">
    <property type="entry name" value="SSD"/>
</dbReference>
<feature type="compositionally biased region" description="Basic and acidic residues" evidence="7">
    <location>
        <begin position="754"/>
        <end position="776"/>
    </location>
</feature>
<evidence type="ECO:0000313" key="11">
    <source>
        <dbReference type="Proteomes" id="UP000432464"/>
    </source>
</evidence>
<evidence type="ECO:0000256" key="6">
    <source>
        <dbReference type="ARBA" id="ARBA00023136"/>
    </source>
</evidence>
<evidence type="ECO:0000259" key="9">
    <source>
        <dbReference type="PROSITE" id="PS50156"/>
    </source>
</evidence>
<dbReference type="PANTHER" id="PTHR33406">
    <property type="entry name" value="MEMBRANE PROTEIN MJ1562-RELATED"/>
    <property type="match status" value="1"/>
</dbReference>
<evidence type="ECO:0000256" key="5">
    <source>
        <dbReference type="ARBA" id="ARBA00022989"/>
    </source>
</evidence>
<dbReference type="Proteomes" id="UP000432464">
    <property type="component" value="Unassembled WGS sequence"/>
</dbReference>
<feature type="transmembrane region" description="Helical" evidence="8">
    <location>
        <begin position="207"/>
        <end position="227"/>
    </location>
</feature>
<protein>
    <submittedName>
        <fullName evidence="10">MMPL family transporter</fullName>
    </submittedName>
</protein>
<keyword evidence="6 8" id="KW-0472">Membrane</keyword>
<feature type="transmembrane region" description="Helical" evidence="8">
    <location>
        <begin position="619"/>
        <end position="640"/>
    </location>
</feature>
<feature type="transmembrane region" description="Helical" evidence="8">
    <location>
        <begin position="233"/>
        <end position="257"/>
    </location>
</feature>
<keyword evidence="3" id="KW-1003">Cell membrane</keyword>
<evidence type="ECO:0000256" key="1">
    <source>
        <dbReference type="ARBA" id="ARBA00004651"/>
    </source>
</evidence>
<dbReference type="InterPro" id="IPR004869">
    <property type="entry name" value="MMPL_dom"/>
</dbReference>
<proteinExistence type="inferred from homology"/>
<dbReference type="PROSITE" id="PS50156">
    <property type="entry name" value="SSD"/>
    <property type="match status" value="1"/>
</dbReference>
<dbReference type="GO" id="GO:0005886">
    <property type="term" value="C:plasma membrane"/>
    <property type="evidence" value="ECO:0007669"/>
    <property type="project" value="UniProtKB-SubCell"/>
</dbReference>
<evidence type="ECO:0000256" key="3">
    <source>
        <dbReference type="ARBA" id="ARBA00022475"/>
    </source>
</evidence>
<feature type="transmembrane region" description="Helical" evidence="8">
    <location>
        <begin position="379"/>
        <end position="398"/>
    </location>
</feature>
<evidence type="ECO:0000256" key="2">
    <source>
        <dbReference type="ARBA" id="ARBA00010157"/>
    </source>
</evidence>
<feature type="transmembrane region" description="Helical" evidence="8">
    <location>
        <begin position="310"/>
        <end position="337"/>
    </location>
</feature>
<name>A0A6I3KZ56_9NOCA</name>
<feature type="transmembrane region" description="Helical" evidence="8">
    <location>
        <begin position="661"/>
        <end position="684"/>
    </location>
</feature>
<reference evidence="10 11" key="1">
    <citation type="submission" date="2019-11" db="EMBL/GenBank/DDBJ databases">
        <title>Nocardia sp. nov. CT2-14 isolated from soil.</title>
        <authorList>
            <person name="Kanchanasin P."/>
            <person name="Tanasupawat S."/>
            <person name="Yuki M."/>
            <person name="Kudo T."/>
        </authorList>
    </citation>
    <scope>NUCLEOTIDE SEQUENCE [LARGE SCALE GENOMIC DNA]</scope>
    <source>
        <strain evidence="10 11">CT2-14</strain>
    </source>
</reference>
<feature type="transmembrane region" description="Helical" evidence="8">
    <location>
        <begin position="696"/>
        <end position="716"/>
    </location>
</feature>
<keyword evidence="4 8" id="KW-0812">Transmembrane</keyword>
<feature type="region of interest" description="Disordered" evidence="7">
    <location>
        <begin position="747"/>
        <end position="783"/>
    </location>
</feature>
<evidence type="ECO:0000256" key="7">
    <source>
        <dbReference type="SAM" id="MobiDB-lite"/>
    </source>
</evidence>
<dbReference type="AlphaFoldDB" id="A0A6I3KZ56"/>
<dbReference type="PANTHER" id="PTHR33406:SF11">
    <property type="entry name" value="MEMBRANE PROTEIN SCO6666-RELATED"/>
    <property type="match status" value="1"/>
</dbReference>
<keyword evidence="5 8" id="KW-1133">Transmembrane helix</keyword>
<feature type="transmembrane region" description="Helical" evidence="8">
    <location>
        <begin position="581"/>
        <end position="599"/>
    </location>
</feature>
<evidence type="ECO:0000256" key="8">
    <source>
        <dbReference type="SAM" id="Phobius"/>
    </source>
</evidence>
<accession>A0A6I3KZ56</accession>
<dbReference type="SUPFAM" id="SSF82866">
    <property type="entry name" value="Multidrug efflux transporter AcrB transmembrane domain"/>
    <property type="match status" value="2"/>
</dbReference>
<comment type="similarity">
    <text evidence="2">Belongs to the resistance-nodulation-cell division (RND) (TC 2.A.6) family. MmpL subfamily.</text>
</comment>
<comment type="subcellular location">
    <subcellularLocation>
        <location evidence="1">Cell membrane</location>
        <topology evidence="1">Multi-pass membrane protein</topology>
    </subcellularLocation>
</comment>
<organism evidence="10 11">
    <name type="scientific">Nocardia aurantiaca</name>
    <dbReference type="NCBI Taxonomy" id="2675850"/>
    <lineage>
        <taxon>Bacteria</taxon>
        <taxon>Bacillati</taxon>
        <taxon>Actinomycetota</taxon>
        <taxon>Actinomycetes</taxon>
        <taxon>Mycobacteriales</taxon>
        <taxon>Nocardiaceae</taxon>
        <taxon>Nocardia</taxon>
    </lineage>
</organism>
<feature type="transmembrane region" description="Helical" evidence="8">
    <location>
        <begin position="548"/>
        <end position="569"/>
    </location>
</feature>
<feature type="domain" description="SSD" evidence="9">
    <location>
        <begin position="214"/>
        <end position="335"/>
    </location>
</feature>
<sequence length="783" mass="81697">MLTSLARFAMARPRAVLVAALLLMLICGGFGATAKSHMVGGGYLTDSLESVRANDFIAQNFPGGNPNLIVMVSGDGGVNSPQVRAEAQRITDELSQDSTVSGVQSYWTSLTTRSDLAAALKSKDGQRGLIMATVTGTDTEVQNRAADLSNQLNGDRDGVRVRVGGMAGSFADINHQVEKDLLLAEAIAVPVSAVLLVLVFGSVVAALLPVGVGLFAIAATLGILRGLTTVMDVSIFALNMTSALGLALAIDYSLFIVSRYREELANGSDTRAAILRSVRTAGRTVVFSGLTVALALAALAVFPQPFFKSFAYAGVAVVAAAVGASVLLLPAALMLLGDRVNAWDLRKPVRRLLGRGEPAPKRAEDTFWYRLVTAVMRRALPVAVIAAAALLALGSPFLKAHFGTPDDRVIGAFASSRQVGDALRQDFDADMASSAVVVLPGFHGDAAQIGAYAKSLSQVPGVAAVLSSEGVYMALPSADGAPPTGKRVAAGIPQMTGPNGTYLSVGTKVAPYSAEGKRQLADLRAVSAPGDVLFGGAAALNEDTMNSVISRIPLAAGLIAVITLILLFLFTGSVVLPVKALLLNMLSLTATFGAMIWVFEQGHLSGLLGFTSTGSLDLFMPILMFCLAFGMSMDYEVFLLSRIREEWLASDRGPADNTRSVALGVARTGRIFTAAAGLMAVVLLAVATSEVAPMKLFGIGLALAVVSDATIIRGVLAPALMRLMSTGNWWAPKPLAALHKRIGLEEDSGAAVSEGERTEHQRTDDAEAGTHADDRVMSTTSGR</sequence>
<dbReference type="Gene3D" id="1.20.1640.10">
    <property type="entry name" value="Multidrug efflux transporter AcrB transmembrane domain"/>
    <property type="match status" value="2"/>
</dbReference>